<keyword evidence="2" id="KW-1185">Reference proteome</keyword>
<dbReference type="Proteomes" id="UP000095237">
    <property type="component" value="Unassembled WGS sequence"/>
</dbReference>
<dbReference type="EMBL" id="LNVX01000291">
    <property type="protein sequence ID" value="OEG70804.1"/>
    <property type="molecule type" value="Genomic_DNA"/>
</dbReference>
<reference evidence="1 2" key="1">
    <citation type="submission" date="2015-11" db="EMBL/GenBank/DDBJ databases">
        <title>Evidence for parallel genomic evolution in an endosymbiosis of termite gut flagellates.</title>
        <authorList>
            <person name="Zheng H."/>
        </authorList>
    </citation>
    <scope>NUCLEOTIDE SEQUENCE [LARGE SCALE GENOMIC DNA]</scope>
    <source>
        <strain evidence="1 2">CET450</strain>
    </source>
</reference>
<evidence type="ECO:0000313" key="2">
    <source>
        <dbReference type="Proteomes" id="UP000095237"/>
    </source>
</evidence>
<organism evidence="1 2">
    <name type="scientific">Endomicrobium trichonymphae</name>
    <dbReference type="NCBI Taxonomy" id="1408204"/>
    <lineage>
        <taxon>Bacteria</taxon>
        <taxon>Pseudomonadati</taxon>
        <taxon>Elusimicrobiota</taxon>
        <taxon>Endomicrobiia</taxon>
        <taxon>Endomicrobiales</taxon>
        <taxon>Endomicrobiaceae</taxon>
        <taxon>Candidatus Endomicrobiellum</taxon>
    </lineage>
</organism>
<name>A0A1E5IK43_ENDTX</name>
<proteinExistence type="predicted"/>
<sequence length="85" mass="9899">MVLTGMQLESAVSMSQLGRYEIVKLALEWIEVIKQYEDYRKLTQTELIDKVLNDVVTNVATREKIEELRKKMRKETKPEAGAIKE</sequence>
<gene>
    <name evidence="1" type="ORF">ATZ36_17705</name>
</gene>
<comment type="caution">
    <text evidence="1">The sequence shown here is derived from an EMBL/GenBank/DDBJ whole genome shotgun (WGS) entry which is preliminary data.</text>
</comment>
<protein>
    <submittedName>
        <fullName evidence="1">Uncharacterized protein</fullName>
    </submittedName>
</protein>
<dbReference type="AlphaFoldDB" id="A0A1E5IK43"/>
<accession>A0A1E5IK43</accession>
<evidence type="ECO:0000313" key="1">
    <source>
        <dbReference type="EMBL" id="OEG70804.1"/>
    </source>
</evidence>